<gene>
    <name evidence="1" type="ORF">NC653_037465</name>
</gene>
<name>A0AAD6PS82_9ROSI</name>
<dbReference type="EMBL" id="JAQIZT010000017">
    <property type="protein sequence ID" value="KAJ6959170.1"/>
    <property type="molecule type" value="Genomic_DNA"/>
</dbReference>
<protein>
    <submittedName>
        <fullName evidence="1">Uncharacterized protein</fullName>
    </submittedName>
</protein>
<dbReference type="AlphaFoldDB" id="A0AAD6PS82"/>
<proteinExistence type="predicted"/>
<reference evidence="1" key="1">
    <citation type="journal article" date="2023" name="Mol. Ecol. Resour.">
        <title>Chromosome-level genome assembly of a triploid poplar Populus alba 'Berolinensis'.</title>
        <authorList>
            <person name="Chen S."/>
            <person name="Yu Y."/>
            <person name="Wang X."/>
            <person name="Wang S."/>
            <person name="Zhang T."/>
            <person name="Zhou Y."/>
            <person name="He R."/>
            <person name="Meng N."/>
            <person name="Wang Y."/>
            <person name="Liu W."/>
            <person name="Liu Z."/>
            <person name="Liu J."/>
            <person name="Guo Q."/>
            <person name="Huang H."/>
            <person name="Sederoff R.R."/>
            <person name="Wang G."/>
            <person name="Qu G."/>
            <person name="Chen S."/>
        </authorList>
    </citation>
    <scope>NUCLEOTIDE SEQUENCE</scope>
    <source>
        <strain evidence="1">SC-2020</strain>
    </source>
</reference>
<evidence type="ECO:0000313" key="1">
    <source>
        <dbReference type="EMBL" id="KAJ6959170.1"/>
    </source>
</evidence>
<keyword evidence="2" id="KW-1185">Reference proteome</keyword>
<comment type="caution">
    <text evidence="1">The sequence shown here is derived from an EMBL/GenBank/DDBJ whole genome shotgun (WGS) entry which is preliminary data.</text>
</comment>
<accession>A0AAD6PS82</accession>
<evidence type="ECO:0000313" key="2">
    <source>
        <dbReference type="Proteomes" id="UP001164929"/>
    </source>
</evidence>
<sequence length="74" mass="8663">MGQNLIHIERSLQLQNHLLHRTISRWWNQLLSLKDLERSYRKANHCLALQDFPDSSESFCAGLSKIDVILFESP</sequence>
<dbReference type="Proteomes" id="UP001164929">
    <property type="component" value="Chromosome 17"/>
</dbReference>
<organism evidence="1 2">
    <name type="scientific">Populus alba x Populus x berolinensis</name>
    <dbReference type="NCBI Taxonomy" id="444605"/>
    <lineage>
        <taxon>Eukaryota</taxon>
        <taxon>Viridiplantae</taxon>
        <taxon>Streptophyta</taxon>
        <taxon>Embryophyta</taxon>
        <taxon>Tracheophyta</taxon>
        <taxon>Spermatophyta</taxon>
        <taxon>Magnoliopsida</taxon>
        <taxon>eudicotyledons</taxon>
        <taxon>Gunneridae</taxon>
        <taxon>Pentapetalae</taxon>
        <taxon>rosids</taxon>
        <taxon>fabids</taxon>
        <taxon>Malpighiales</taxon>
        <taxon>Salicaceae</taxon>
        <taxon>Saliceae</taxon>
        <taxon>Populus</taxon>
    </lineage>
</organism>